<dbReference type="EMBL" id="CP003003">
    <property type="protein sequence ID" value="AEO56608.1"/>
    <property type="molecule type" value="Genomic_DNA"/>
</dbReference>
<feature type="compositionally biased region" description="Acidic residues" evidence="1">
    <location>
        <begin position="87"/>
        <end position="103"/>
    </location>
</feature>
<dbReference type="GeneID" id="11510658"/>
<gene>
    <name evidence="2" type="ORF">MYCTH_2125592</name>
</gene>
<keyword evidence="3" id="KW-1185">Reference proteome</keyword>
<proteinExistence type="predicted"/>
<feature type="region of interest" description="Disordered" evidence="1">
    <location>
        <begin position="54"/>
        <end position="112"/>
    </location>
</feature>
<dbReference type="VEuPathDB" id="FungiDB:MYCTH_2125592"/>
<evidence type="ECO:0000313" key="3">
    <source>
        <dbReference type="Proteomes" id="UP000007322"/>
    </source>
</evidence>
<dbReference type="RefSeq" id="XP_003661853.1">
    <property type="nucleotide sequence ID" value="XM_003661805.1"/>
</dbReference>
<protein>
    <recommendedName>
        <fullName evidence="4">Ankyrin repeat protein</fullName>
    </recommendedName>
</protein>
<dbReference type="HOGENOM" id="CLU_2147593_0_0_1"/>
<reference evidence="2 3" key="1">
    <citation type="journal article" date="2011" name="Nat. Biotechnol.">
        <title>Comparative genomic analysis of the thermophilic biomass-degrading fungi Myceliophthora thermophila and Thielavia terrestris.</title>
        <authorList>
            <person name="Berka R.M."/>
            <person name="Grigoriev I.V."/>
            <person name="Otillar R."/>
            <person name="Salamov A."/>
            <person name="Grimwood J."/>
            <person name="Reid I."/>
            <person name="Ishmael N."/>
            <person name="John T."/>
            <person name="Darmond C."/>
            <person name="Moisan M.-C."/>
            <person name="Henrissat B."/>
            <person name="Coutinho P.M."/>
            <person name="Lombard V."/>
            <person name="Natvig D.O."/>
            <person name="Lindquist E."/>
            <person name="Schmutz J."/>
            <person name="Lucas S."/>
            <person name="Harris P."/>
            <person name="Powlowski J."/>
            <person name="Bellemare A."/>
            <person name="Taylor D."/>
            <person name="Butler G."/>
            <person name="de Vries R.P."/>
            <person name="Allijn I.E."/>
            <person name="van den Brink J."/>
            <person name="Ushinsky S."/>
            <person name="Storms R."/>
            <person name="Powell A.J."/>
            <person name="Paulsen I.T."/>
            <person name="Elbourne L.D.H."/>
            <person name="Baker S.E."/>
            <person name="Magnuson J."/>
            <person name="LaBoissiere S."/>
            <person name="Clutterbuck A.J."/>
            <person name="Martinez D."/>
            <person name="Wogulis M."/>
            <person name="de Leon A.L."/>
            <person name="Rey M.W."/>
            <person name="Tsang A."/>
        </authorList>
    </citation>
    <scope>NUCLEOTIDE SEQUENCE [LARGE SCALE GENOMIC DNA]</scope>
    <source>
        <strain evidence="3">ATCC 42464 / BCRC 31852 / DSM 1799</strain>
    </source>
</reference>
<dbReference type="AlphaFoldDB" id="G2QA04"/>
<dbReference type="Proteomes" id="UP000007322">
    <property type="component" value="Chromosome 2"/>
</dbReference>
<name>G2QA04_THET4</name>
<dbReference type="KEGG" id="mtm:MYCTH_2125592"/>
<evidence type="ECO:0008006" key="4">
    <source>
        <dbReference type="Google" id="ProtNLM"/>
    </source>
</evidence>
<organism evidence="2 3">
    <name type="scientific">Thermothelomyces thermophilus (strain ATCC 42464 / BCRC 31852 / DSM 1799)</name>
    <name type="common">Sporotrichum thermophile</name>
    <dbReference type="NCBI Taxonomy" id="573729"/>
    <lineage>
        <taxon>Eukaryota</taxon>
        <taxon>Fungi</taxon>
        <taxon>Dikarya</taxon>
        <taxon>Ascomycota</taxon>
        <taxon>Pezizomycotina</taxon>
        <taxon>Sordariomycetes</taxon>
        <taxon>Sordariomycetidae</taxon>
        <taxon>Sordariales</taxon>
        <taxon>Chaetomiaceae</taxon>
        <taxon>Thermothelomyces</taxon>
    </lineage>
</organism>
<sequence length="112" mass="11707">MYAAVSVVPLDIVPANAAVEVVRLMCMFGADLHRVNSEGMNTLHFLIKRCISGAQGDPASDGWSPTRAGLNPESMRSPSAGGTTGSDDSEPASDDLETSDLDPEQSVGSQEL</sequence>
<evidence type="ECO:0000256" key="1">
    <source>
        <dbReference type="SAM" id="MobiDB-lite"/>
    </source>
</evidence>
<evidence type="ECO:0000313" key="2">
    <source>
        <dbReference type="EMBL" id="AEO56608.1"/>
    </source>
</evidence>
<accession>G2QA04</accession>
<dbReference type="InParanoid" id="G2QA04"/>